<dbReference type="AlphaFoldDB" id="A0A1C4C1I4"/>
<sequence>MVRLKKRYWILLSILFFIMLFCLFGWHYWQSFKQKNGIMVDWHGASIGFEGLTFDELTISKQSQISITAKNLSISWSQLTANTLDIYWQPNESEIALETIENTVDTTTETLNQSDPALSLISTITYWLPKTIHIDTLRLYEQNKARLDLKVDISKQQEAIQLNLSTNTQEITQLSATLLFNQQALRIDIQNGLFKTSLNQFGLQNSNLVLPFTGWLSSHQLELITSDKASISLEKANLSDDLILGSSNGDFNIEFKSNIPFDSNQLSAIATLTINKLNGIYKTSEIKSVTGDINIIIKDNQFTISTPALNIQEVNMGIAFERVKLAGSYSASFKAPNKGMVTWKKAQANIFSGLVFIEENKLNLAKLPKQFNLRLKQIQLKDIFKQYPSEGLAGDGAIDGVLPITLSEIKKKGETALKFVIKNGKLATINEGYLQFENSALKSYGQNNPNMKILTDIIKNFHYTKLQGAVDYANDIAKLKLNIQGSNLDVENGKAVNLNINLEENMTKLLMSLQLSDQISEPIRKRIEAYLKNKSSK</sequence>
<name>A0A1C4C1I4_9GAMM</name>
<keyword evidence="1" id="KW-1133">Transmembrane helix</keyword>
<proteinExistence type="predicted"/>
<reference evidence="3" key="1">
    <citation type="submission" date="2016-08" db="EMBL/GenBank/DDBJ databases">
        <authorList>
            <person name="Varghese N."/>
            <person name="Submissions Spin"/>
        </authorList>
    </citation>
    <scope>NUCLEOTIDE SEQUENCE [LARGE SCALE GENOMIC DNA]</scope>
    <source>
        <strain evidence="3">R-53144</strain>
    </source>
</reference>
<dbReference type="InterPro" id="IPR021730">
    <property type="entry name" value="YdbH"/>
</dbReference>
<keyword evidence="3" id="KW-1185">Reference proteome</keyword>
<dbReference type="STRING" id="1798183.GA0061080_102813"/>
<evidence type="ECO:0000313" key="3">
    <source>
        <dbReference type="Proteomes" id="UP000199698"/>
    </source>
</evidence>
<dbReference type="Proteomes" id="UP000199698">
    <property type="component" value="Unassembled WGS sequence"/>
</dbReference>
<dbReference type="OrthoDB" id="9759996at2"/>
<dbReference type="EMBL" id="FMBA01000028">
    <property type="protein sequence ID" value="SCC12997.1"/>
    <property type="molecule type" value="Genomic_DNA"/>
</dbReference>
<evidence type="ECO:0000313" key="2">
    <source>
        <dbReference type="EMBL" id="SCC12997.1"/>
    </source>
</evidence>
<organism evidence="2 3">
    <name type="scientific">Gilliamella intestini</name>
    <dbReference type="NCBI Taxonomy" id="1798183"/>
    <lineage>
        <taxon>Bacteria</taxon>
        <taxon>Pseudomonadati</taxon>
        <taxon>Pseudomonadota</taxon>
        <taxon>Gammaproteobacteria</taxon>
        <taxon>Orbales</taxon>
        <taxon>Orbaceae</taxon>
        <taxon>Gilliamella</taxon>
    </lineage>
</organism>
<keyword evidence="1" id="KW-0812">Transmembrane</keyword>
<feature type="transmembrane region" description="Helical" evidence="1">
    <location>
        <begin position="9"/>
        <end position="29"/>
    </location>
</feature>
<accession>A0A1C4C1I4</accession>
<keyword evidence="1" id="KW-0472">Membrane</keyword>
<evidence type="ECO:0000256" key="1">
    <source>
        <dbReference type="SAM" id="Phobius"/>
    </source>
</evidence>
<dbReference type="Pfam" id="PF11739">
    <property type="entry name" value="YdbH-like"/>
    <property type="match status" value="2"/>
</dbReference>
<gene>
    <name evidence="2" type="ORF">GA0061080_102813</name>
</gene>
<protein>
    <submittedName>
        <fullName evidence="2">Dicarboxylate transport</fullName>
    </submittedName>
</protein>
<dbReference type="RefSeq" id="WP_091123914.1">
    <property type="nucleotide sequence ID" value="NZ_FMBA01000028.1"/>
</dbReference>